<protein>
    <submittedName>
        <fullName evidence="2">Methyltransferase FkbM family</fullName>
    </submittedName>
</protein>
<comment type="caution">
    <text evidence="2">The sequence shown here is derived from an EMBL/GenBank/DDBJ whole genome shotgun (WGS) entry which is preliminary data.</text>
</comment>
<keyword evidence="2" id="KW-0808">Transferase</keyword>
<evidence type="ECO:0000313" key="2">
    <source>
        <dbReference type="EMBL" id="KKR33231.1"/>
    </source>
</evidence>
<organism evidence="2 3">
    <name type="scientific">Candidatus Gottesmanbacteria bacterium GW2011_GWC2_39_8</name>
    <dbReference type="NCBI Taxonomy" id="1618450"/>
    <lineage>
        <taxon>Bacteria</taxon>
        <taxon>Candidatus Gottesmaniibacteriota</taxon>
    </lineage>
</organism>
<dbReference type="AlphaFoldDB" id="A0A0G0Q7E0"/>
<gene>
    <name evidence="2" type="ORF">UT63_C0020G0001</name>
</gene>
<sequence length="264" mass="29090">MKIIESISRGKNTIKSIAKSIMLSNPVLASLARMFIYGRRGFIRQASSGDIEKTFLIHLDFRGRNVYSIGSSGGDFTQFFAASVGKKGCVVAFEPNPNVYQHLKHRIGRDIGSNVLAVNMCVGLAQGNSLLIVRNDDTGTGSIDPDIQNQIISEGDYHEINVPICSLDSYVASNGGKAYPNFIKIDAEGAEFDILKGAVRVLQSCPELFIEIHGATRAQKEKNIEDIIRFLQEYGYSIYHIESGQKISFTNSKVAKEGHIYCCK</sequence>
<dbReference type="InterPro" id="IPR006342">
    <property type="entry name" value="FkbM_mtfrase"/>
</dbReference>
<feature type="domain" description="Methyltransferase FkbM" evidence="1">
    <location>
        <begin position="74"/>
        <end position="237"/>
    </location>
</feature>
<dbReference type="EMBL" id="LBXN01000020">
    <property type="protein sequence ID" value="KKR33231.1"/>
    <property type="molecule type" value="Genomic_DNA"/>
</dbReference>
<dbReference type="GO" id="GO:0032259">
    <property type="term" value="P:methylation"/>
    <property type="evidence" value="ECO:0007669"/>
    <property type="project" value="UniProtKB-KW"/>
</dbReference>
<dbReference type="PANTHER" id="PTHR36973:SF4">
    <property type="entry name" value="NODULATION PROTEIN"/>
    <property type="match status" value="1"/>
</dbReference>
<evidence type="ECO:0000259" key="1">
    <source>
        <dbReference type="Pfam" id="PF05050"/>
    </source>
</evidence>
<name>A0A0G0Q7E0_9BACT</name>
<dbReference type="PANTHER" id="PTHR36973">
    <property type="entry name" value="SLL1456 PROTEIN-RELATED"/>
    <property type="match status" value="1"/>
</dbReference>
<dbReference type="Gene3D" id="3.40.50.150">
    <property type="entry name" value="Vaccinia Virus protein VP39"/>
    <property type="match status" value="1"/>
</dbReference>
<accession>A0A0G0Q7E0</accession>
<dbReference type="Pfam" id="PF05050">
    <property type="entry name" value="Methyltransf_21"/>
    <property type="match status" value="1"/>
</dbReference>
<dbReference type="SUPFAM" id="SSF53335">
    <property type="entry name" value="S-adenosyl-L-methionine-dependent methyltransferases"/>
    <property type="match status" value="1"/>
</dbReference>
<dbReference type="InterPro" id="IPR053188">
    <property type="entry name" value="FkbM_Methyltransferase"/>
</dbReference>
<proteinExistence type="predicted"/>
<dbReference type="GO" id="GO:0008171">
    <property type="term" value="F:O-methyltransferase activity"/>
    <property type="evidence" value="ECO:0007669"/>
    <property type="project" value="TreeGrafter"/>
</dbReference>
<evidence type="ECO:0000313" key="3">
    <source>
        <dbReference type="Proteomes" id="UP000034539"/>
    </source>
</evidence>
<dbReference type="Proteomes" id="UP000034539">
    <property type="component" value="Unassembled WGS sequence"/>
</dbReference>
<reference evidence="2 3" key="1">
    <citation type="journal article" date="2015" name="Nature">
        <title>rRNA introns, odd ribosomes, and small enigmatic genomes across a large radiation of phyla.</title>
        <authorList>
            <person name="Brown C.T."/>
            <person name="Hug L.A."/>
            <person name="Thomas B.C."/>
            <person name="Sharon I."/>
            <person name="Castelle C.J."/>
            <person name="Singh A."/>
            <person name="Wilkins M.J."/>
            <person name="Williams K.H."/>
            <person name="Banfield J.F."/>
        </authorList>
    </citation>
    <scope>NUCLEOTIDE SEQUENCE [LARGE SCALE GENOMIC DNA]</scope>
</reference>
<dbReference type="NCBIfam" id="TIGR01444">
    <property type="entry name" value="fkbM_fam"/>
    <property type="match status" value="1"/>
</dbReference>
<keyword evidence="2" id="KW-0489">Methyltransferase</keyword>
<dbReference type="InterPro" id="IPR029063">
    <property type="entry name" value="SAM-dependent_MTases_sf"/>
</dbReference>